<dbReference type="SUPFAM" id="SSF56524">
    <property type="entry name" value="Oxidoreductase molybdopterin-binding domain"/>
    <property type="match status" value="1"/>
</dbReference>
<feature type="transmembrane region" description="Helical" evidence="2">
    <location>
        <begin position="12"/>
        <end position="35"/>
    </location>
</feature>
<dbReference type="EMBL" id="LOPU01000029">
    <property type="protein sequence ID" value="KTG09267.1"/>
    <property type="molecule type" value="Genomic_DNA"/>
</dbReference>
<feature type="transmembrane region" description="Helical" evidence="2">
    <location>
        <begin position="70"/>
        <end position="94"/>
    </location>
</feature>
<dbReference type="GO" id="GO:0008482">
    <property type="term" value="F:sulfite oxidase activity"/>
    <property type="evidence" value="ECO:0007669"/>
    <property type="project" value="TreeGrafter"/>
</dbReference>
<keyword evidence="2" id="KW-0812">Transmembrane</keyword>
<dbReference type="InterPro" id="IPR014756">
    <property type="entry name" value="Ig_E-set"/>
</dbReference>
<dbReference type="OrthoDB" id="9576at2157"/>
<feature type="region of interest" description="Disordered" evidence="1">
    <location>
        <begin position="515"/>
        <end position="542"/>
    </location>
</feature>
<dbReference type="GO" id="GO:0020037">
    <property type="term" value="F:heme binding"/>
    <property type="evidence" value="ECO:0007669"/>
    <property type="project" value="TreeGrafter"/>
</dbReference>
<proteinExistence type="predicted"/>
<dbReference type="InterPro" id="IPR000572">
    <property type="entry name" value="OxRdtase_Mopterin-bd_dom"/>
</dbReference>
<dbReference type="PANTHER" id="PTHR19372:SF7">
    <property type="entry name" value="SULFITE OXIDASE, MITOCHONDRIAL"/>
    <property type="match status" value="1"/>
</dbReference>
<dbReference type="InterPro" id="IPR005066">
    <property type="entry name" value="MoCF_OxRdtse_dimer"/>
</dbReference>
<dbReference type="Proteomes" id="UP000054387">
    <property type="component" value="Unassembled WGS sequence"/>
</dbReference>
<reference evidence="5 6" key="1">
    <citation type="submission" date="2015-12" db="EMBL/GenBank/DDBJ databases">
        <title>Haloprofundus marisrubri gen. nov., sp. nov., an extremely halophilic archaeon isolated from the Discovery deep brine-seawater interface in the Red Sea.</title>
        <authorList>
            <person name="Zhang G."/>
            <person name="Stingl U."/>
            <person name="Rashid M."/>
        </authorList>
    </citation>
    <scope>NUCLEOTIDE SEQUENCE [LARGE SCALE GENOMIC DNA]</scope>
    <source>
        <strain evidence="5 6">SB9</strain>
    </source>
</reference>
<keyword evidence="6" id="KW-1185">Reference proteome</keyword>
<protein>
    <recommendedName>
        <fullName evidence="7">Sulfite oxidase</fullName>
    </recommendedName>
</protein>
<dbReference type="GO" id="GO:0043546">
    <property type="term" value="F:molybdopterin cofactor binding"/>
    <property type="evidence" value="ECO:0007669"/>
    <property type="project" value="TreeGrafter"/>
</dbReference>
<feature type="transmembrane region" description="Helical" evidence="2">
    <location>
        <begin position="101"/>
        <end position="120"/>
    </location>
</feature>
<name>A0A0W1R771_9EURY</name>
<keyword evidence="2" id="KW-0472">Membrane</keyword>
<dbReference type="Pfam" id="PF00174">
    <property type="entry name" value="Oxidored_molyb"/>
    <property type="match status" value="1"/>
</dbReference>
<dbReference type="RefSeq" id="WP_058582419.1">
    <property type="nucleotide sequence ID" value="NZ_LOPU01000029.1"/>
</dbReference>
<dbReference type="Gene3D" id="3.90.420.10">
    <property type="entry name" value="Oxidoreductase, molybdopterin-binding domain"/>
    <property type="match status" value="1"/>
</dbReference>
<evidence type="ECO:0000259" key="3">
    <source>
        <dbReference type="Pfam" id="PF00174"/>
    </source>
</evidence>
<evidence type="ECO:0000256" key="1">
    <source>
        <dbReference type="SAM" id="MobiDB-lite"/>
    </source>
</evidence>
<feature type="region of interest" description="Disordered" evidence="1">
    <location>
        <begin position="418"/>
        <end position="486"/>
    </location>
</feature>
<dbReference type="AlphaFoldDB" id="A0A0W1R771"/>
<feature type="domain" description="Oxidoreductase molybdopterin-binding" evidence="3">
    <location>
        <begin position="233"/>
        <end position="377"/>
    </location>
</feature>
<dbReference type="GO" id="GO:0006790">
    <property type="term" value="P:sulfur compound metabolic process"/>
    <property type="evidence" value="ECO:0007669"/>
    <property type="project" value="TreeGrafter"/>
</dbReference>
<dbReference type="PANTHER" id="PTHR19372">
    <property type="entry name" value="SULFITE REDUCTASE"/>
    <property type="match status" value="1"/>
</dbReference>
<evidence type="ECO:0000313" key="6">
    <source>
        <dbReference type="Proteomes" id="UP000054387"/>
    </source>
</evidence>
<evidence type="ECO:0008006" key="7">
    <source>
        <dbReference type="Google" id="ProtNLM"/>
    </source>
</evidence>
<evidence type="ECO:0000256" key="2">
    <source>
        <dbReference type="SAM" id="Phobius"/>
    </source>
</evidence>
<feature type="compositionally biased region" description="Polar residues" evidence="1">
    <location>
        <begin position="454"/>
        <end position="472"/>
    </location>
</feature>
<evidence type="ECO:0000259" key="4">
    <source>
        <dbReference type="Pfam" id="PF03404"/>
    </source>
</evidence>
<feature type="domain" description="Moybdenum cofactor oxidoreductase dimerisation" evidence="4">
    <location>
        <begin position="398"/>
        <end position="523"/>
    </location>
</feature>
<keyword evidence="2" id="KW-1133">Transmembrane helix</keyword>
<comment type="caution">
    <text evidence="5">The sequence shown here is derived from an EMBL/GenBank/DDBJ whole genome shotgun (WGS) entry which is preliminary data.</text>
</comment>
<dbReference type="SUPFAM" id="SSF81296">
    <property type="entry name" value="E set domains"/>
    <property type="match status" value="1"/>
</dbReference>
<gene>
    <name evidence="5" type="ORF">AUR64_15890</name>
</gene>
<dbReference type="Pfam" id="PF03404">
    <property type="entry name" value="Mo-co_dimer"/>
    <property type="match status" value="1"/>
</dbReference>
<dbReference type="GO" id="GO:0030151">
    <property type="term" value="F:molybdenum ion binding"/>
    <property type="evidence" value="ECO:0007669"/>
    <property type="project" value="InterPro"/>
</dbReference>
<dbReference type="Gene3D" id="2.60.40.650">
    <property type="match status" value="1"/>
</dbReference>
<accession>A0A0W1R771</accession>
<organism evidence="5 6">
    <name type="scientific">Haloprofundus marisrubri</name>
    <dbReference type="NCBI Taxonomy" id="1514971"/>
    <lineage>
        <taxon>Archaea</taxon>
        <taxon>Methanobacteriati</taxon>
        <taxon>Methanobacteriota</taxon>
        <taxon>Stenosarchaea group</taxon>
        <taxon>Halobacteria</taxon>
        <taxon>Halobacteriales</taxon>
        <taxon>Haloferacaceae</taxon>
        <taxon>Haloprofundus</taxon>
    </lineage>
</organism>
<dbReference type="InterPro" id="IPR036374">
    <property type="entry name" value="OxRdtase_Mopterin-bd_sf"/>
</dbReference>
<dbReference type="STRING" id="1514971.AUR64_15890"/>
<sequence>MSDAANRWTTRRISIVVSLVAGVSAVGASLTVVGLTQSFVASAVADAVTNTAPDAVVAGAIQTLGNLGQALVLAVALCLTVGLFACCAFVGLAVGRRAQILGGRVVVTTLLASALGLVLTGALGSALAAGLGAGLVVGVAGGDTGRSMPAFHARRRALKAGASAAVAVGLGALVGSGRQRGGGPTADAGPIDDPQVRALLDEASRRSFSLADTDTLLTETEAFYTVDISAADPAVAAEDWSLRLTGAGVRSRRLTMGQLESLPAEHRFVTLRCVGDPLNGEKIDTALWTGVPMETVLEDLAPPEACCVRVRAADDYYQVFPLSALERGFLAYRMNGRPLPTGHGHPVRLLVPGHWGEINVKWLDEIEFLTRDAEGYWEKRGWNGTGPVNTVAKLHSVETVDDGRVRVGGHAYAGTRGIERVEVSTDGGETWEEASLSTPLPASVAAEVQAGGAASNSTGNRTNSAGNRSNATESDDPSQSSGFGFSGSAEDAWRMWRYEYEATDQHEVVVRAVDGTGTVQPETEASAYPSGASGWVRERVRP</sequence>
<evidence type="ECO:0000313" key="5">
    <source>
        <dbReference type="EMBL" id="KTG09267.1"/>
    </source>
</evidence>